<dbReference type="SUPFAM" id="SSF53067">
    <property type="entry name" value="Actin-like ATPase domain"/>
    <property type="match status" value="1"/>
</dbReference>
<dbReference type="OrthoDB" id="146520at2157"/>
<dbReference type="STRING" id="765177.Desmu_0985"/>
<reference evidence="1 2" key="2">
    <citation type="journal article" date="2011" name="Stand. Genomic Sci.">
        <title>Complete genome sequence of Desulfurococcus mucosus type strain (O7/1).</title>
        <authorList>
            <person name="Wirth R."/>
            <person name="Chertkov O."/>
            <person name="Held B."/>
            <person name="Lapidus A."/>
            <person name="Nolan M."/>
            <person name="Lucas S."/>
            <person name="Hammon N."/>
            <person name="Deshpande S."/>
            <person name="Cheng J.F."/>
            <person name="Tapia R."/>
            <person name="Han C."/>
            <person name="Goodwin L."/>
            <person name="Pitluck S."/>
            <person name="Liolios K."/>
            <person name="Ioanna P."/>
            <person name="Ivanova N."/>
            <person name="Mavromatis K."/>
            <person name="Mikhailova N."/>
            <person name="Pati A."/>
            <person name="Chen A."/>
            <person name="Palaniappan K."/>
            <person name="Land M."/>
            <person name="Hauser L."/>
            <person name="Chang Y.J."/>
            <person name="Jeffries C.D."/>
            <person name="Bilek Y."/>
            <person name="Hader T."/>
            <person name="Rohde M."/>
            <person name="Spring S."/>
            <person name="Sikorski J."/>
            <person name="Goker M."/>
            <person name="Woyke T."/>
            <person name="Bristow J."/>
            <person name="Eisen J.A."/>
            <person name="Markowitz V."/>
            <person name="Hugenholtz P."/>
            <person name="Kyrpides N.C."/>
            <person name="Klenk H.P."/>
        </authorList>
    </citation>
    <scope>NUCLEOTIDE SEQUENCE [LARGE SCALE GENOMIC DNA]</scope>
    <source>
        <strain evidence="2">ATCC 35584 / DSM 2162 / JCM 9187 / O7/1</strain>
    </source>
</reference>
<dbReference type="Proteomes" id="UP000001068">
    <property type="component" value="Chromosome"/>
</dbReference>
<dbReference type="EMBL" id="CP002363">
    <property type="protein sequence ID" value="ADV65288.1"/>
    <property type="molecule type" value="Genomic_DNA"/>
</dbReference>
<dbReference type="AlphaFoldDB" id="E8R9W2"/>
<dbReference type="InterPro" id="IPR009927">
    <property type="entry name" value="DUF1464"/>
</dbReference>
<keyword evidence="2" id="KW-1185">Reference proteome</keyword>
<accession>E8R9W2</accession>
<proteinExistence type="predicted"/>
<sequence length="400" mass="43060">MPRVLGMDPGSKSIDLCGLCDGEVCFEKSIDTLEASRDPARVVEAVEEFGEADLVALPSGYGVEVTRLSDVDTAILEDWYYTFILATTREEVEVGLRKGSVGAFIYDAMGKITRELKRRGVKGVFIPSVINLESIPVHRKLNRVDMGTADKLAVAVLGIHEVSSEHGLPYGKVNYIHVEMGFGYNAVIAVRNGLIVDGVGGTLMPGPAFLTAGAMDLEVAQAIGSLDKNDVFSTGCGPLTGSPTPEDWISKVSEDPLAGVCFDAMMESLVKTVYSMIPVVGGAVEILLSGRVSRNPVVVDYLEEKLGDLAPVRRMKGLPGASTVKETAQGYAVIADGLAGGVFHTLVEHVGVVNARGSSLDYIVHPRFKYSKLGVNYVRLRGFMRSRAFNIEWWSKLGVD</sequence>
<evidence type="ECO:0000313" key="2">
    <source>
        <dbReference type="Proteomes" id="UP000001068"/>
    </source>
</evidence>
<dbReference type="eggNOG" id="arCOG04329">
    <property type="taxonomic scope" value="Archaea"/>
</dbReference>
<dbReference type="GeneID" id="10153685"/>
<dbReference type="Pfam" id="PF07318">
    <property type="entry name" value="DUF1464"/>
    <property type="match status" value="1"/>
</dbReference>
<protein>
    <recommendedName>
        <fullName evidence="3">Butyrate kinase</fullName>
    </recommendedName>
</protein>
<name>E8R9W2_DESM0</name>
<evidence type="ECO:0008006" key="3">
    <source>
        <dbReference type="Google" id="ProtNLM"/>
    </source>
</evidence>
<dbReference type="RefSeq" id="WP_013562510.1">
    <property type="nucleotide sequence ID" value="NC_014961.1"/>
</dbReference>
<organism evidence="1 2">
    <name type="scientific">Desulfurococcus mucosus (strain ATCC 35584 / DSM 2162 / JCM 9187 / O7/1)</name>
    <dbReference type="NCBI Taxonomy" id="765177"/>
    <lineage>
        <taxon>Archaea</taxon>
        <taxon>Thermoproteota</taxon>
        <taxon>Thermoprotei</taxon>
        <taxon>Desulfurococcales</taxon>
        <taxon>Desulfurococcaceae</taxon>
        <taxon>Desulfurococcus</taxon>
    </lineage>
</organism>
<reference evidence="2" key="1">
    <citation type="submission" date="2010-11" db="EMBL/GenBank/DDBJ databases">
        <title>The complete genome of Desulfurococcus mucosus DSM 2162.</title>
        <authorList>
            <consortium name="US DOE Joint Genome Institute (JGI-PGF)"/>
            <person name="Lucas S."/>
            <person name="Copeland A."/>
            <person name="Lapidus A."/>
            <person name="Bruce D."/>
            <person name="Goodwin L."/>
            <person name="Pitluck S."/>
            <person name="Kyrpides N."/>
            <person name="Mavromatis K."/>
            <person name="Pagani I."/>
            <person name="Ivanova N."/>
            <person name="Ovchinnikova G."/>
            <person name="Chertkov O."/>
            <person name="Held B."/>
            <person name="Brettin T."/>
            <person name="Detter J.C."/>
            <person name="Tapia R."/>
            <person name="Han C."/>
            <person name="Land M."/>
            <person name="Hauser L."/>
            <person name="Markowitz V."/>
            <person name="Cheng J.-F."/>
            <person name="Hugenholtz P."/>
            <person name="Woyke T."/>
            <person name="Wu D."/>
            <person name="Wirth R."/>
            <person name="Bilek Y."/>
            <person name="Hader T."/>
            <person name="Klenk H.-P."/>
            <person name="Eisen J.A."/>
        </authorList>
    </citation>
    <scope>NUCLEOTIDE SEQUENCE [LARGE SCALE GENOMIC DNA]</scope>
    <source>
        <strain evidence="2">ATCC 35584 / DSM 2162 / JCM 9187 / O7/1</strain>
    </source>
</reference>
<dbReference type="HOGENOM" id="CLU_075234_0_0_2"/>
<evidence type="ECO:0000313" key="1">
    <source>
        <dbReference type="EMBL" id="ADV65288.1"/>
    </source>
</evidence>
<gene>
    <name evidence="1" type="ordered locus">Desmu_0985</name>
</gene>
<dbReference type="InterPro" id="IPR043129">
    <property type="entry name" value="ATPase_NBD"/>
</dbReference>
<dbReference type="PIRSF" id="PIRSF009433">
    <property type="entry name" value="DUF1464"/>
    <property type="match status" value="1"/>
</dbReference>
<dbReference type="KEGG" id="dmu:Desmu_0985"/>